<keyword evidence="8" id="KW-1185">Reference proteome</keyword>
<sequence length="586" mass="65641">MQTQPHLSKRGDVYQWRRKSRRFSTETIDIKLSLGTTDRNRALILARKVSAESDQIMEHIVENRITPERGRAFLAAVIRNERAKIDQLKLLARVDSLTPEDDARHDAAMAEAWDRIAQNGVNHPPAPDADTLVQGNISLIQRDLVSHPRRKAITNVYRQLSGDESLSAMEFAQVLDLYVSGKAKAWAGQEDGADAATQMEPAPVQTEPVVAQELPVAAQVETVALSPDPALPSPKFLDVVDRMNAIKRTEGIEEKTLRQYQSFAALFTMLTGIDDITRVRQPDVKAFRADLAKLPKSWGKSPKDQAATREDVMAKSATLPADKVGLSVGTVNRHLEHLNQIAEWARDEGLAIDPNLKPSRLRKRETVRARDKRDAFTLDQLHRVFLNPVWTGSRSEYHQTNPGHTIYKNGIFWCPLIGAFTGARREEIAGLAPADIIHKDGIWCFSIEDSELRRVKNLSSHRGVPIHPQLIDLGFLDHVQKAKDSGQRGLFPELYEPGNNAFGRKVGRRMRQVIDLELGAEGSNLSFHSLRHYVQNELDHAGVDDRFVRDIVGHEGIDIHDKVYRKAALIRTLASAISMLPEVILS</sequence>
<dbReference type="InterPro" id="IPR044068">
    <property type="entry name" value="CB"/>
</dbReference>
<accession>A0ABT4W6L7</accession>
<organism evidence="7 8">
    <name type="scientific">Aliiroseovarius salicola</name>
    <dbReference type="NCBI Taxonomy" id="3009082"/>
    <lineage>
        <taxon>Bacteria</taxon>
        <taxon>Pseudomonadati</taxon>
        <taxon>Pseudomonadota</taxon>
        <taxon>Alphaproteobacteria</taxon>
        <taxon>Rhodobacterales</taxon>
        <taxon>Paracoccaceae</taxon>
        <taxon>Aliiroseovarius</taxon>
    </lineage>
</organism>
<evidence type="ECO:0000256" key="5">
    <source>
        <dbReference type="PROSITE-ProRule" id="PRU01248"/>
    </source>
</evidence>
<dbReference type="PROSITE" id="PS51900">
    <property type="entry name" value="CB"/>
    <property type="match status" value="1"/>
</dbReference>
<dbReference type="PANTHER" id="PTHR30349">
    <property type="entry name" value="PHAGE INTEGRASE-RELATED"/>
    <property type="match status" value="1"/>
</dbReference>
<dbReference type="PANTHER" id="PTHR30349:SF41">
    <property type="entry name" value="INTEGRASE_RECOMBINASE PROTEIN MJ0367-RELATED"/>
    <property type="match status" value="1"/>
</dbReference>
<proteinExistence type="inferred from homology"/>
<protein>
    <submittedName>
        <fullName evidence="7">Site-specific integrase</fullName>
    </submittedName>
</protein>
<evidence type="ECO:0000259" key="6">
    <source>
        <dbReference type="PROSITE" id="PS51900"/>
    </source>
</evidence>
<dbReference type="Proteomes" id="UP001528040">
    <property type="component" value="Unassembled WGS sequence"/>
</dbReference>
<reference evidence="7 8" key="1">
    <citation type="submission" date="2023-01" db="EMBL/GenBank/DDBJ databases">
        <authorList>
            <person name="Yoon J.-W."/>
        </authorList>
    </citation>
    <scope>NUCLEOTIDE SEQUENCE [LARGE SCALE GENOMIC DNA]</scope>
    <source>
        <strain evidence="7 8">KMU-50</strain>
    </source>
</reference>
<dbReference type="InterPro" id="IPR002104">
    <property type="entry name" value="Integrase_catalytic"/>
</dbReference>
<evidence type="ECO:0000313" key="7">
    <source>
        <dbReference type="EMBL" id="MDA5095800.1"/>
    </source>
</evidence>
<evidence type="ECO:0000256" key="4">
    <source>
        <dbReference type="ARBA" id="ARBA00023172"/>
    </source>
</evidence>
<name>A0ABT4W6L7_9RHOB</name>
<dbReference type="Gene3D" id="1.10.443.10">
    <property type="entry name" value="Intergrase catalytic core"/>
    <property type="match status" value="1"/>
</dbReference>
<dbReference type="Pfam" id="PF00589">
    <property type="entry name" value="Phage_integrase"/>
    <property type="match status" value="1"/>
</dbReference>
<keyword evidence="3 5" id="KW-0238">DNA-binding</keyword>
<evidence type="ECO:0000256" key="2">
    <source>
        <dbReference type="ARBA" id="ARBA00022908"/>
    </source>
</evidence>
<keyword evidence="2" id="KW-0229">DNA integration</keyword>
<gene>
    <name evidence="7" type="ORF">O2N63_17045</name>
</gene>
<keyword evidence="4" id="KW-0233">DNA recombination</keyword>
<dbReference type="InterPro" id="IPR050090">
    <property type="entry name" value="Tyrosine_recombinase_XerCD"/>
</dbReference>
<dbReference type="InterPro" id="IPR013762">
    <property type="entry name" value="Integrase-like_cat_sf"/>
</dbReference>
<comment type="similarity">
    <text evidence="1">Belongs to the 'phage' integrase family.</text>
</comment>
<dbReference type="CDD" id="cd01184">
    <property type="entry name" value="INT_C_like_1"/>
    <property type="match status" value="1"/>
</dbReference>
<evidence type="ECO:0000256" key="1">
    <source>
        <dbReference type="ARBA" id="ARBA00008857"/>
    </source>
</evidence>
<dbReference type="EMBL" id="JAQIIO010000016">
    <property type="protein sequence ID" value="MDA5095800.1"/>
    <property type="molecule type" value="Genomic_DNA"/>
</dbReference>
<dbReference type="SUPFAM" id="SSF56349">
    <property type="entry name" value="DNA breaking-rejoining enzymes"/>
    <property type="match status" value="1"/>
</dbReference>
<dbReference type="RefSeq" id="WP_271055511.1">
    <property type="nucleotide sequence ID" value="NZ_JAQIIO010000016.1"/>
</dbReference>
<comment type="caution">
    <text evidence="7">The sequence shown here is derived from an EMBL/GenBank/DDBJ whole genome shotgun (WGS) entry which is preliminary data.</text>
</comment>
<evidence type="ECO:0000256" key="3">
    <source>
        <dbReference type="ARBA" id="ARBA00023125"/>
    </source>
</evidence>
<evidence type="ECO:0000313" key="8">
    <source>
        <dbReference type="Proteomes" id="UP001528040"/>
    </source>
</evidence>
<feature type="domain" description="Core-binding (CB)" evidence="6">
    <location>
        <begin position="234"/>
        <end position="346"/>
    </location>
</feature>
<dbReference type="InterPro" id="IPR011010">
    <property type="entry name" value="DNA_brk_join_enz"/>
</dbReference>